<dbReference type="Proteomes" id="UP000594468">
    <property type="component" value="Chromosome"/>
</dbReference>
<dbReference type="KEGG" id="pmet:G4Y79_18570"/>
<sequence length="192" mass="21317">MSTFNFKDIAKQIGEALPERLRGRKLGQRYSAALQAYVREQATVDILEFDLHDAPMMDVSFMDEVFGGFAETRGRGDLAGSALLLIQLSDYDRDDIERVLSGRPGYVVGLRNCVLPYRSSSGIGLLGKTEDYVAQTFALLQKNGTLTTADLMEQLDLANNTASTRLKVLYDLGLARRQNHLGSRGYVYLALE</sequence>
<organism evidence="1 2">
    <name type="scientific">Phototrophicus methaneseepsis</name>
    <dbReference type="NCBI Taxonomy" id="2710758"/>
    <lineage>
        <taxon>Bacteria</taxon>
        <taxon>Bacillati</taxon>
        <taxon>Chloroflexota</taxon>
        <taxon>Candidatus Thermofontia</taxon>
        <taxon>Phototrophicales</taxon>
        <taxon>Phototrophicaceae</taxon>
        <taxon>Phototrophicus</taxon>
    </lineage>
</organism>
<dbReference type="SUPFAM" id="SSF46785">
    <property type="entry name" value="Winged helix' DNA-binding domain"/>
    <property type="match status" value="1"/>
</dbReference>
<evidence type="ECO:0000313" key="1">
    <source>
        <dbReference type="EMBL" id="QPC81675.1"/>
    </source>
</evidence>
<proteinExistence type="predicted"/>
<keyword evidence="2" id="KW-1185">Reference proteome</keyword>
<protein>
    <submittedName>
        <fullName evidence="1">Winged helix-turn-helix transcriptional regulator</fullName>
    </submittedName>
</protein>
<dbReference type="AlphaFoldDB" id="A0A7S8ICL4"/>
<dbReference type="InterPro" id="IPR036388">
    <property type="entry name" value="WH-like_DNA-bd_sf"/>
</dbReference>
<dbReference type="EMBL" id="CP062983">
    <property type="protein sequence ID" value="QPC81675.1"/>
    <property type="molecule type" value="Genomic_DNA"/>
</dbReference>
<name>A0A7S8ICL4_9CHLR</name>
<dbReference type="Gene3D" id="1.10.10.10">
    <property type="entry name" value="Winged helix-like DNA-binding domain superfamily/Winged helix DNA-binding domain"/>
    <property type="match status" value="1"/>
</dbReference>
<dbReference type="RefSeq" id="WP_195169746.1">
    <property type="nucleotide sequence ID" value="NZ_CP062983.1"/>
</dbReference>
<accession>A0A7S8ICL4</accession>
<reference evidence="1 2" key="1">
    <citation type="submission" date="2020-02" db="EMBL/GenBank/DDBJ databases">
        <authorList>
            <person name="Zheng R.K."/>
            <person name="Sun C.M."/>
        </authorList>
    </citation>
    <scope>NUCLEOTIDE SEQUENCE [LARGE SCALE GENOMIC DNA]</scope>
    <source>
        <strain evidence="2">rifampicinis</strain>
    </source>
</reference>
<gene>
    <name evidence="1" type="ORF">G4Y79_18570</name>
</gene>
<dbReference type="Pfam" id="PF13412">
    <property type="entry name" value="HTH_24"/>
    <property type="match status" value="1"/>
</dbReference>
<dbReference type="InterPro" id="IPR036390">
    <property type="entry name" value="WH_DNA-bd_sf"/>
</dbReference>
<evidence type="ECO:0000313" key="2">
    <source>
        <dbReference type="Proteomes" id="UP000594468"/>
    </source>
</evidence>